<comment type="caution">
    <text evidence="1">The sequence shown here is derived from an EMBL/GenBank/DDBJ whole genome shotgun (WGS) entry which is preliminary data.</text>
</comment>
<dbReference type="GO" id="GO:0070694">
    <property type="term" value="F:5-hydroxymethyl-dUMP N-hydrolase activity"/>
    <property type="evidence" value="ECO:0007669"/>
    <property type="project" value="TreeGrafter"/>
</dbReference>
<sequence length="136" mass="15700">MKKPKVYFALNLIMESENPHLIKINKEVLPKYADIIPWFGTGPVDDMRTLYNMDIKAVESADIVIAEVSYPSHGVGMEVMHAIHIGKPVLAFALEGQIVSRMLRGIDYNKFQFKWYKDFPDLENILESYFKDFQVS</sequence>
<evidence type="ECO:0008006" key="3">
    <source>
        <dbReference type="Google" id="ProtNLM"/>
    </source>
</evidence>
<dbReference type="SUPFAM" id="SSF52309">
    <property type="entry name" value="N-(deoxy)ribosyltransferase-like"/>
    <property type="match status" value="1"/>
</dbReference>
<gene>
    <name evidence="1" type="ORF">KC675_04205</name>
</gene>
<dbReference type="PANTHER" id="PTHR15364:SF0">
    <property type="entry name" value="2'-DEOXYNUCLEOSIDE 5'-PHOSPHATE N-HYDROLASE 1"/>
    <property type="match status" value="1"/>
</dbReference>
<dbReference type="AlphaFoldDB" id="A0A955IEB5"/>
<accession>A0A955IEB5</accession>
<organism evidence="1 2">
    <name type="scientific">Candidatus Dojkabacteria bacterium</name>
    <dbReference type="NCBI Taxonomy" id="2099670"/>
    <lineage>
        <taxon>Bacteria</taxon>
        <taxon>Candidatus Dojkabacteria</taxon>
    </lineage>
</organism>
<protein>
    <recommendedName>
        <fullName evidence="3">2'-deoxynucleoside 5'-phosphate N-hydrolase 1</fullName>
    </recommendedName>
</protein>
<name>A0A955IEB5_9BACT</name>
<reference evidence="1" key="1">
    <citation type="submission" date="2020-04" db="EMBL/GenBank/DDBJ databases">
        <authorList>
            <person name="Zhang T."/>
        </authorList>
    </citation>
    <scope>NUCLEOTIDE SEQUENCE</scope>
    <source>
        <strain evidence="1">HKST-UBA15</strain>
    </source>
</reference>
<dbReference type="Gene3D" id="3.40.50.450">
    <property type="match status" value="1"/>
</dbReference>
<dbReference type="GO" id="GO:0009159">
    <property type="term" value="P:deoxyribonucleoside monophosphate catabolic process"/>
    <property type="evidence" value="ECO:0007669"/>
    <property type="project" value="TreeGrafter"/>
</dbReference>
<proteinExistence type="predicted"/>
<dbReference type="InterPro" id="IPR051239">
    <property type="entry name" value="2'-dNMP_N-hydrolase"/>
</dbReference>
<evidence type="ECO:0000313" key="1">
    <source>
        <dbReference type="EMBL" id="MCA9380353.1"/>
    </source>
</evidence>
<evidence type="ECO:0000313" key="2">
    <source>
        <dbReference type="Proteomes" id="UP000745577"/>
    </source>
</evidence>
<dbReference type="Proteomes" id="UP000745577">
    <property type="component" value="Unassembled WGS sequence"/>
</dbReference>
<reference evidence="1" key="2">
    <citation type="journal article" date="2021" name="Microbiome">
        <title>Successional dynamics and alternative stable states in a saline activated sludge microbial community over 9 years.</title>
        <authorList>
            <person name="Wang Y."/>
            <person name="Ye J."/>
            <person name="Ju F."/>
            <person name="Liu L."/>
            <person name="Boyd J.A."/>
            <person name="Deng Y."/>
            <person name="Parks D.H."/>
            <person name="Jiang X."/>
            <person name="Yin X."/>
            <person name="Woodcroft B.J."/>
            <person name="Tyson G.W."/>
            <person name="Hugenholtz P."/>
            <person name="Polz M.F."/>
            <person name="Zhang T."/>
        </authorList>
    </citation>
    <scope>NUCLEOTIDE SEQUENCE</scope>
    <source>
        <strain evidence="1">HKST-UBA15</strain>
    </source>
</reference>
<dbReference type="EMBL" id="JAGQLL010000053">
    <property type="protein sequence ID" value="MCA9380353.1"/>
    <property type="molecule type" value="Genomic_DNA"/>
</dbReference>
<dbReference type="PANTHER" id="PTHR15364">
    <property type="entry name" value="2'-DEOXYNUCLEOSIDE 5'-PHOSPHATE N-HYDROLASE 1"/>
    <property type="match status" value="1"/>
</dbReference>